<evidence type="ECO:0000256" key="3">
    <source>
        <dbReference type="ARBA" id="ARBA00022679"/>
    </source>
</evidence>
<evidence type="ECO:0000256" key="4">
    <source>
        <dbReference type="ARBA" id="ARBA00022692"/>
    </source>
</evidence>
<evidence type="ECO:0000256" key="1">
    <source>
        <dbReference type="ARBA" id="ARBA00004651"/>
    </source>
</evidence>
<keyword evidence="6 7" id="KW-0472">Membrane</keyword>
<feature type="transmembrane region" description="Helical" evidence="7">
    <location>
        <begin position="47"/>
        <end position="64"/>
    </location>
</feature>
<proteinExistence type="predicted"/>
<accession>A0ABT2WF98</accession>
<dbReference type="GO" id="GO:0016740">
    <property type="term" value="F:transferase activity"/>
    <property type="evidence" value="ECO:0007669"/>
    <property type="project" value="UniProtKB-KW"/>
</dbReference>
<evidence type="ECO:0000313" key="8">
    <source>
        <dbReference type="EMBL" id="MCU9594170.1"/>
    </source>
</evidence>
<feature type="transmembrane region" description="Helical" evidence="7">
    <location>
        <begin position="155"/>
        <end position="173"/>
    </location>
</feature>
<feature type="transmembrane region" description="Helical" evidence="7">
    <location>
        <begin position="204"/>
        <end position="224"/>
    </location>
</feature>
<dbReference type="InterPro" id="IPR018480">
    <property type="entry name" value="PNAcMuramoyl-5peptid_Trfase_CS"/>
</dbReference>
<dbReference type="Pfam" id="PF00953">
    <property type="entry name" value="Glycos_transf_4"/>
    <property type="match status" value="1"/>
</dbReference>
<dbReference type="PROSITE" id="PS01348">
    <property type="entry name" value="MRAY_2"/>
    <property type="match status" value="1"/>
</dbReference>
<dbReference type="PANTHER" id="PTHR22926:SF3">
    <property type="entry name" value="UNDECAPRENYL-PHOSPHATE ALPHA-N-ACETYLGLUCOSAMINYL 1-PHOSPHATE TRANSFERASE"/>
    <property type="match status" value="1"/>
</dbReference>
<reference evidence="8 9" key="1">
    <citation type="submission" date="2022-10" db="EMBL/GenBank/DDBJ databases">
        <title>Description of Fervidibacillus gen. nov. in the family Fervidibacillaceae fam. nov. with two species, Fervidibacillus albus sp. nov., and Fervidibacillus halotolerans sp. nov., isolated from tidal flat sediments.</title>
        <authorList>
            <person name="Kwon K.K."/>
            <person name="Yang S.-H."/>
        </authorList>
    </citation>
    <scope>NUCLEOTIDE SEQUENCE [LARGE SCALE GENOMIC DNA]</scope>
    <source>
        <strain evidence="8 9">DSM 23332</strain>
    </source>
</reference>
<sequence>MVFILPIAISFIVSLLLIPFVKKFAIKIGAVDKPNKRKVHQKIMPRLGGFAIFISFMIGYFIFIPGQFKLWPILFGASIMVFVGIMDDWKGLSAPVKFFGQLIAATVTVIGGIQIDFITIPNSDIIHFGWTAIPITILWIVAITNAINFIDGLDGLAAGISSIATITISVLALSLGHPIIALLGLILLGSTLGFLVFNFYPAKIFMGDTGSMFLGYMISVLSVIGLTKSAAIFSLLIPIIILAVPIIDTTFAIIRRLVQKKPISAPDKFHLHHCILRLGFSHRQAVVLIYLLSALFSLAAILFTRATLWGASVLIVILLIAIELIVEVTGLISSNYRPLLNWIDGKKNTKR</sequence>
<dbReference type="CDD" id="cd06853">
    <property type="entry name" value="GT_WecA_like"/>
    <property type="match status" value="1"/>
</dbReference>
<keyword evidence="2" id="KW-1003">Cell membrane</keyword>
<feature type="transmembrane region" description="Helical" evidence="7">
    <location>
        <begin position="285"/>
        <end position="303"/>
    </location>
</feature>
<evidence type="ECO:0000256" key="5">
    <source>
        <dbReference type="ARBA" id="ARBA00022989"/>
    </source>
</evidence>
<feature type="transmembrane region" description="Helical" evidence="7">
    <location>
        <begin position="70"/>
        <end position="86"/>
    </location>
</feature>
<feature type="transmembrane region" description="Helical" evidence="7">
    <location>
        <begin position="6"/>
        <end position="26"/>
    </location>
</feature>
<feature type="transmembrane region" description="Helical" evidence="7">
    <location>
        <begin position="98"/>
        <end position="119"/>
    </location>
</feature>
<organism evidence="8 9">
    <name type="scientific">Pallidibacillus thermolactis</name>
    <dbReference type="NCBI Taxonomy" id="251051"/>
    <lineage>
        <taxon>Bacteria</taxon>
        <taxon>Bacillati</taxon>
        <taxon>Bacillota</taxon>
        <taxon>Bacilli</taxon>
        <taxon>Bacillales</taxon>
        <taxon>Bacillaceae</taxon>
        <taxon>Pallidibacillus</taxon>
    </lineage>
</organism>
<evidence type="ECO:0000256" key="2">
    <source>
        <dbReference type="ARBA" id="ARBA00022475"/>
    </source>
</evidence>
<gene>
    <name evidence="8" type="ORF">OEV82_06845</name>
</gene>
<feature type="transmembrane region" description="Helical" evidence="7">
    <location>
        <begin position="179"/>
        <end position="197"/>
    </location>
</feature>
<feature type="transmembrane region" description="Helical" evidence="7">
    <location>
        <begin position="125"/>
        <end position="143"/>
    </location>
</feature>
<comment type="subcellular location">
    <subcellularLocation>
        <location evidence="1">Cell membrane</location>
        <topology evidence="1">Multi-pass membrane protein</topology>
    </subcellularLocation>
</comment>
<dbReference type="RefSeq" id="WP_263061407.1">
    <property type="nucleotide sequence ID" value="NZ_JAOUSE010000014.1"/>
</dbReference>
<dbReference type="EMBL" id="JAOUSE010000014">
    <property type="protein sequence ID" value="MCU9594170.1"/>
    <property type="molecule type" value="Genomic_DNA"/>
</dbReference>
<feature type="transmembrane region" description="Helical" evidence="7">
    <location>
        <begin position="230"/>
        <end position="254"/>
    </location>
</feature>
<keyword evidence="3 8" id="KW-0808">Transferase</keyword>
<feature type="transmembrane region" description="Helical" evidence="7">
    <location>
        <begin position="309"/>
        <end position="332"/>
    </location>
</feature>
<comment type="caution">
    <text evidence="8">The sequence shown here is derived from an EMBL/GenBank/DDBJ whole genome shotgun (WGS) entry which is preliminary data.</text>
</comment>
<keyword evidence="4 7" id="KW-0812">Transmembrane</keyword>
<dbReference type="Proteomes" id="UP001208656">
    <property type="component" value="Unassembled WGS sequence"/>
</dbReference>
<keyword evidence="5 7" id="KW-1133">Transmembrane helix</keyword>
<evidence type="ECO:0000256" key="6">
    <source>
        <dbReference type="ARBA" id="ARBA00023136"/>
    </source>
</evidence>
<evidence type="ECO:0000313" key="9">
    <source>
        <dbReference type="Proteomes" id="UP001208656"/>
    </source>
</evidence>
<evidence type="ECO:0000256" key="7">
    <source>
        <dbReference type="SAM" id="Phobius"/>
    </source>
</evidence>
<protein>
    <submittedName>
        <fullName evidence="8">Undecaprenyl/decaprenyl-phosphate alpha-N-acetylglucosaminyl 1-phosphate transferase</fullName>
    </submittedName>
</protein>
<name>A0ABT2WF98_9BACI</name>
<dbReference type="InterPro" id="IPR000715">
    <property type="entry name" value="Glycosyl_transferase_4"/>
</dbReference>
<dbReference type="PANTHER" id="PTHR22926">
    <property type="entry name" value="PHOSPHO-N-ACETYLMURAMOYL-PENTAPEPTIDE-TRANSFERASE"/>
    <property type="match status" value="1"/>
</dbReference>
<keyword evidence="9" id="KW-1185">Reference proteome</keyword>